<gene>
    <name evidence="1" type="ORF">ElyMa_002584700</name>
</gene>
<reference evidence="1 2" key="1">
    <citation type="journal article" date="2021" name="Elife">
        <title>Chloroplast acquisition without the gene transfer in kleptoplastic sea slugs, Plakobranchus ocellatus.</title>
        <authorList>
            <person name="Maeda T."/>
            <person name="Takahashi S."/>
            <person name="Yoshida T."/>
            <person name="Shimamura S."/>
            <person name="Takaki Y."/>
            <person name="Nagai Y."/>
            <person name="Toyoda A."/>
            <person name="Suzuki Y."/>
            <person name="Arimoto A."/>
            <person name="Ishii H."/>
            <person name="Satoh N."/>
            <person name="Nishiyama T."/>
            <person name="Hasebe M."/>
            <person name="Maruyama T."/>
            <person name="Minagawa J."/>
            <person name="Obokata J."/>
            <person name="Shigenobu S."/>
        </authorList>
    </citation>
    <scope>NUCLEOTIDE SEQUENCE [LARGE SCALE GENOMIC DNA]</scope>
</reference>
<comment type="caution">
    <text evidence="1">The sequence shown here is derived from an EMBL/GenBank/DDBJ whole genome shotgun (WGS) entry which is preliminary data.</text>
</comment>
<sequence>MQANPSFGPRPVDDLEALNPNHLVRTEAQIEIMSEPAMRSPRIQETNKPNRSKRINQLFYVFKGQTLSSSELFDDMVKKRMIVMKEGGFCEGKEEMKGYEEALSDIGED</sequence>
<protein>
    <submittedName>
        <fullName evidence="1">Uncharacterized protein</fullName>
    </submittedName>
</protein>
<keyword evidence="2" id="KW-1185">Reference proteome</keyword>
<proteinExistence type="predicted"/>
<dbReference type="AlphaFoldDB" id="A0AAV4H3I4"/>
<dbReference type="Proteomes" id="UP000762676">
    <property type="component" value="Unassembled WGS sequence"/>
</dbReference>
<accession>A0AAV4H3I4</accession>
<organism evidence="1 2">
    <name type="scientific">Elysia marginata</name>
    <dbReference type="NCBI Taxonomy" id="1093978"/>
    <lineage>
        <taxon>Eukaryota</taxon>
        <taxon>Metazoa</taxon>
        <taxon>Spiralia</taxon>
        <taxon>Lophotrochozoa</taxon>
        <taxon>Mollusca</taxon>
        <taxon>Gastropoda</taxon>
        <taxon>Heterobranchia</taxon>
        <taxon>Euthyneura</taxon>
        <taxon>Panpulmonata</taxon>
        <taxon>Sacoglossa</taxon>
        <taxon>Placobranchoidea</taxon>
        <taxon>Plakobranchidae</taxon>
        <taxon>Elysia</taxon>
    </lineage>
</organism>
<dbReference type="EMBL" id="BMAT01005321">
    <property type="protein sequence ID" value="GFR91100.1"/>
    <property type="molecule type" value="Genomic_DNA"/>
</dbReference>
<name>A0AAV4H3I4_9GAST</name>
<evidence type="ECO:0000313" key="2">
    <source>
        <dbReference type="Proteomes" id="UP000762676"/>
    </source>
</evidence>
<evidence type="ECO:0000313" key="1">
    <source>
        <dbReference type="EMBL" id="GFR91100.1"/>
    </source>
</evidence>